<proteinExistence type="predicted"/>
<protein>
    <submittedName>
        <fullName evidence="2">Uncharacterized protein</fullName>
    </submittedName>
</protein>
<comment type="caution">
    <text evidence="2">The sequence shown here is derived from an EMBL/GenBank/DDBJ whole genome shotgun (WGS) entry which is preliminary data.</text>
</comment>
<evidence type="ECO:0000313" key="3">
    <source>
        <dbReference type="Proteomes" id="UP001073227"/>
    </source>
</evidence>
<evidence type="ECO:0000256" key="1">
    <source>
        <dbReference type="SAM" id="MobiDB-lite"/>
    </source>
</evidence>
<keyword evidence="3" id="KW-1185">Reference proteome</keyword>
<accession>A0ABT3ZE12</accession>
<reference evidence="2" key="1">
    <citation type="submission" date="2022-10" db="EMBL/GenBank/DDBJ databases">
        <title>Hoeflea sp. G2-23, isolated from marine algae.</title>
        <authorList>
            <person name="Kristyanto S."/>
            <person name="Kim J.M."/>
            <person name="Jeon C.O."/>
        </authorList>
    </citation>
    <scope>NUCLEOTIDE SEQUENCE</scope>
    <source>
        <strain evidence="2">G2-23</strain>
    </source>
</reference>
<gene>
    <name evidence="2" type="ORF">OEG84_17645</name>
</gene>
<sequence length="107" mass="11579">MYTVKFTGDFKRVGPVPALFTDIGQEISFRSFKGFACGAIAGLVCFWERKILDQVADLAAQSGRPLTSRSNGSIASKKPFEQLSSQSTPHTKKAPNLPAQGFSVIVK</sequence>
<organism evidence="2 3">
    <name type="scientific">Hoeflea algicola</name>
    <dbReference type="NCBI Taxonomy" id="2983763"/>
    <lineage>
        <taxon>Bacteria</taxon>
        <taxon>Pseudomonadati</taxon>
        <taxon>Pseudomonadota</taxon>
        <taxon>Alphaproteobacteria</taxon>
        <taxon>Hyphomicrobiales</taxon>
        <taxon>Rhizobiaceae</taxon>
        <taxon>Hoeflea</taxon>
    </lineage>
</organism>
<feature type="region of interest" description="Disordered" evidence="1">
    <location>
        <begin position="61"/>
        <end position="107"/>
    </location>
</feature>
<dbReference type="RefSeq" id="WP_267654953.1">
    <property type="nucleotide sequence ID" value="NZ_JAOVZR010000001.1"/>
</dbReference>
<feature type="compositionally biased region" description="Polar residues" evidence="1">
    <location>
        <begin position="64"/>
        <end position="74"/>
    </location>
</feature>
<dbReference type="EMBL" id="JAOVZR010000001">
    <property type="protein sequence ID" value="MCY0149481.1"/>
    <property type="molecule type" value="Genomic_DNA"/>
</dbReference>
<name>A0ABT3ZE12_9HYPH</name>
<evidence type="ECO:0000313" key="2">
    <source>
        <dbReference type="EMBL" id="MCY0149481.1"/>
    </source>
</evidence>
<dbReference type="Proteomes" id="UP001073227">
    <property type="component" value="Unassembled WGS sequence"/>
</dbReference>